<dbReference type="Proteomes" id="UP001492380">
    <property type="component" value="Unassembled WGS sequence"/>
</dbReference>
<protein>
    <submittedName>
        <fullName evidence="1">Uncharacterized protein</fullName>
    </submittedName>
</protein>
<evidence type="ECO:0000313" key="1">
    <source>
        <dbReference type="EMBL" id="KAK8237582.1"/>
    </source>
</evidence>
<name>A0ABR1YSC8_9PEZI</name>
<reference evidence="1 2" key="1">
    <citation type="submission" date="2024-04" db="EMBL/GenBank/DDBJ databases">
        <title>Phyllosticta paracitricarpa is synonymous to the EU quarantine fungus P. citricarpa based on phylogenomic analyses.</title>
        <authorList>
            <consortium name="Lawrence Berkeley National Laboratory"/>
            <person name="Van Ingen-Buijs V.A."/>
            <person name="Van Westerhoven A.C."/>
            <person name="Haridas S."/>
            <person name="Skiadas P."/>
            <person name="Martin F."/>
            <person name="Groenewald J.Z."/>
            <person name="Crous P.W."/>
            <person name="Seidl M.F."/>
        </authorList>
    </citation>
    <scope>NUCLEOTIDE SEQUENCE [LARGE SCALE GENOMIC DNA]</scope>
    <source>
        <strain evidence="1 2">CBS 123374</strain>
    </source>
</reference>
<proteinExistence type="predicted"/>
<organism evidence="1 2">
    <name type="scientific">Phyllosticta capitalensis</name>
    <dbReference type="NCBI Taxonomy" id="121624"/>
    <lineage>
        <taxon>Eukaryota</taxon>
        <taxon>Fungi</taxon>
        <taxon>Dikarya</taxon>
        <taxon>Ascomycota</taxon>
        <taxon>Pezizomycotina</taxon>
        <taxon>Dothideomycetes</taxon>
        <taxon>Dothideomycetes incertae sedis</taxon>
        <taxon>Botryosphaeriales</taxon>
        <taxon>Phyllostictaceae</taxon>
        <taxon>Phyllosticta</taxon>
    </lineage>
</organism>
<keyword evidence="2" id="KW-1185">Reference proteome</keyword>
<accession>A0ABR1YSC8</accession>
<comment type="caution">
    <text evidence="1">The sequence shown here is derived from an EMBL/GenBank/DDBJ whole genome shotgun (WGS) entry which is preliminary data.</text>
</comment>
<gene>
    <name evidence="1" type="ORF">HDK90DRAFT_549364</name>
</gene>
<sequence length="258" mass="30486">MSNGFRLPEPPVGLGQAYGVLSQLLTRHGLPDLRDFEKHNGARQHRLVDEVLRLLNACLDAYADYYYESDAVRTNKHMKAHYRFNERNAREPLKRKYSVGRHAICFESNRDRSEHFRWWASTYYRDVKRDGDGPVTKRRHPLFFETYEIDKWSNGTLEEELPRHDERAATMYLVSTPGTPAQLMVDEDFPSHDVVVQFLPNERVYRVYDPSFVQSSHDSPQGKDYAKHCYDAPIDQRSAENGAEETVFREDWWRWQLR</sequence>
<dbReference type="EMBL" id="JBBWRZ010000004">
    <property type="protein sequence ID" value="KAK8237582.1"/>
    <property type="molecule type" value="Genomic_DNA"/>
</dbReference>
<evidence type="ECO:0000313" key="2">
    <source>
        <dbReference type="Proteomes" id="UP001492380"/>
    </source>
</evidence>